<proteinExistence type="predicted"/>
<organism evidence="1 2">
    <name type="scientific">Antribacter soli</name>
    <dbReference type="NCBI Taxonomy" id="2910976"/>
    <lineage>
        <taxon>Bacteria</taxon>
        <taxon>Bacillati</taxon>
        <taxon>Actinomycetota</taxon>
        <taxon>Actinomycetes</taxon>
        <taxon>Micrococcales</taxon>
        <taxon>Promicromonosporaceae</taxon>
        <taxon>Antribacter</taxon>
    </lineage>
</organism>
<gene>
    <name evidence="1" type="ORF">L1785_13825</name>
</gene>
<dbReference type="RefSeq" id="WP_236089857.1">
    <property type="nucleotide sequence ID" value="NZ_JAKGSG010000037.1"/>
</dbReference>
<dbReference type="EMBL" id="JAKGSG010000037">
    <property type="protein sequence ID" value="MCF4122057.1"/>
    <property type="molecule type" value="Genomic_DNA"/>
</dbReference>
<dbReference type="Proteomes" id="UP001165405">
    <property type="component" value="Unassembled WGS sequence"/>
</dbReference>
<reference evidence="1" key="1">
    <citation type="submission" date="2022-01" db="EMBL/GenBank/DDBJ databases">
        <title>Antribacter sp. nov., isolated from Guizhou of China.</title>
        <authorList>
            <person name="Chengliang C."/>
            <person name="Ya Z."/>
        </authorList>
    </citation>
    <scope>NUCLEOTIDE SEQUENCE</scope>
    <source>
        <strain evidence="1">KLBMP 9083</strain>
    </source>
</reference>
<comment type="caution">
    <text evidence="1">The sequence shown here is derived from an EMBL/GenBank/DDBJ whole genome shotgun (WGS) entry which is preliminary data.</text>
</comment>
<evidence type="ECO:0000313" key="1">
    <source>
        <dbReference type="EMBL" id="MCF4122057.1"/>
    </source>
</evidence>
<protein>
    <submittedName>
        <fullName evidence="1">Uncharacterized protein</fullName>
    </submittedName>
</protein>
<name>A0AA41U9X2_9MICO</name>
<sequence>MNGFVVDVRHVPTVVTPHRTAAAAGMCGDRPRDEPLAVRMPADVIVRGSREVRGWVLPDSTSSDILPTRKQSVNAVVRRVAMVHVQVVSDYHRIFSAPEFGLAWLWWSDVEDVSDPLPTPVEIKPGLTGYGAISMSQVSYNTALKVLLTTGYKRMLTEDDETPVRPELPSGAGDAWIFVNDDLMPAAMDGIDEEAIRLWNEAEAALRERVLDASR</sequence>
<accession>A0AA41U9X2</accession>
<dbReference type="AlphaFoldDB" id="A0AA41U9X2"/>
<keyword evidence="2" id="KW-1185">Reference proteome</keyword>
<evidence type="ECO:0000313" key="2">
    <source>
        <dbReference type="Proteomes" id="UP001165405"/>
    </source>
</evidence>